<reference evidence="1 2" key="1">
    <citation type="submission" date="2016-10" db="EMBL/GenBank/DDBJ databases">
        <authorList>
            <person name="de Groot N.N."/>
        </authorList>
    </citation>
    <scope>NUCLEOTIDE SEQUENCE [LARGE SCALE GENOMIC DNA]</scope>
    <source>
        <strain evidence="1 2">CGMCC 1.10210</strain>
    </source>
</reference>
<protein>
    <submittedName>
        <fullName evidence="1">Uncharacterized protein</fullName>
    </submittedName>
</protein>
<dbReference type="Proteomes" id="UP000182258">
    <property type="component" value="Unassembled WGS sequence"/>
</dbReference>
<proteinExistence type="predicted"/>
<name>A0A1I1QMV8_9HYPH</name>
<sequence>MGNNVPIPESSLFLKGLLCRCPRCGKGKPFAGFLGLSAVSTHGTDSGLSFKECFGLVA</sequence>
<dbReference type="AlphaFoldDB" id="A0A1I1QMV8"/>
<evidence type="ECO:0000313" key="1">
    <source>
        <dbReference type="EMBL" id="SFD23375.1"/>
    </source>
</evidence>
<evidence type="ECO:0000313" key="2">
    <source>
        <dbReference type="Proteomes" id="UP000182258"/>
    </source>
</evidence>
<dbReference type="EMBL" id="FOMB01000031">
    <property type="protein sequence ID" value="SFD23375.1"/>
    <property type="molecule type" value="Genomic_DNA"/>
</dbReference>
<accession>A0A1I1QMV8</accession>
<organism evidence="1 2">
    <name type="scientific">Devosia psychrophila</name>
    <dbReference type="NCBI Taxonomy" id="728005"/>
    <lineage>
        <taxon>Bacteria</taxon>
        <taxon>Pseudomonadati</taxon>
        <taxon>Pseudomonadota</taxon>
        <taxon>Alphaproteobacteria</taxon>
        <taxon>Hyphomicrobiales</taxon>
        <taxon>Devosiaceae</taxon>
        <taxon>Devosia</taxon>
    </lineage>
</organism>
<gene>
    <name evidence="1" type="ORF">SAMN04488059_13111</name>
</gene>
<dbReference type="STRING" id="728005.SAMN04488059_13111"/>